<feature type="domain" description="Tc1-like transposase DDE" evidence="1">
    <location>
        <begin position="10"/>
        <end position="129"/>
    </location>
</feature>
<name>A0A948TIB5_9GAMM</name>
<proteinExistence type="predicted"/>
<dbReference type="Proteomes" id="UP000733611">
    <property type="component" value="Unassembled WGS sequence"/>
</dbReference>
<accession>A0A948TIB5</accession>
<comment type="caution">
    <text evidence="2">The sequence shown here is derived from an EMBL/GenBank/DDBJ whole genome shotgun (WGS) entry which is preliminary data.</text>
</comment>
<dbReference type="AlphaFoldDB" id="A0A948TIB5"/>
<reference evidence="2" key="2">
    <citation type="submission" date="2021-04" db="EMBL/GenBank/DDBJ databases">
        <authorList>
            <person name="Gilroy R."/>
        </authorList>
    </citation>
    <scope>NUCLEOTIDE SEQUENCE</scope>
    <source>
        <strain evidence="2">378</strain>
    </source>
</reference>
<gene>
    <name evidence="2" type="ORF">H9847_09720</name>
</gene>
<reference evidence="2" key="1">
    <citation type="journal article" date="2021" name="PeerJ">
        <title>Extensive microbial diversity within the chicken gut microbiome revealed by metagenomics and culture.</title>
        <authorList>
            <person name="Gilroy R."/>
            <person name="Ravi A."/>
            <person name="Getino M."/>
            <person name="Pursley I."/>
            <person name="Horton D.L."/>
            <person name="Alikhan N.F."/>
            <person name="Baker D."/>
            <person name="Gharbi K."/>
            <person name="Hall N."/>
            <person name="Watson M."/>
            <person name="Adriaenssens E.M."/>
            <person name="Foster-Nyarko E."/>
            <person name="Jarju S."/>
            <person name="Secka A."/>
            <person name="Antonio M."/>
            <person name="Oren A."/>
            <person name="Chaudhuri R.R."/>
            <person name="La Ragione R."/>
            <person name="Hildebrand F."/>
            <person name="Pallen M.J."/>
        </authorList>
    </citation>
    <scope>NUCLEOTIDE SEQUENCE</scope>
    <source>
        <strain evidence="2">378</strain>
    </source>
</reference>
<dbReference type="Pfam" id="PF13358">
    <property type="entry name" value="DDE_3"/>
    <property type="match status" value="1"/>
</dbReference>
<dbReference type="EMBL" id="JAHLFE010000196">
    <property type="protein sequence ID" value="MBU3845118.1"/>
    <property type="molecule type" value="Genomic_DNA"/>
</dbReference>
<evidence type="ECO:0000259" key="1">
    <source>
        <dbReference type="Pfam" id="PF13358"/>
    </source>
</evidence>
<organism evidence="2 3">
    <name type="scientific">Candidatus Anaerobiospirillum pullicola</name>
    <dbReference type="NCBI Taxonomy" id="2838451"/>
    <lineage>
        <taxon>Bacteria</taxon>
        <taxon>Pseudomonadati</taxon>
        <taxon>Pseudomonadota</taxon>
        <taxon>Gammaproteobacteria</taxon>
        <taxon>Aeromonadales</taxon>
        <taxon>Succinivibrionaceae</taxon>
        <taxon>Anaerobiospirillum</taxon>
    </lineage>
</organism>
<evidence type="ECO:0000313" key="2">
    <source>
        <dbReference type="EMBL" id="MBU3845118.1"/>
    </source>
</evidence>
<protein>
    <submittedName>
        <fullName evidence="2">Transposase</fullName>
    </submittedName>
</protein>
<sequence>MSPRHTLKIDDEYERKGVAEIFLAVAPLIGQRIVQVTENRTRTDWAHFMKGVSDVWFPEAKKIVLVMDNLNTHDIGFFYEAFDQEEAHRLAQRFEIHFTPKHGSWLNISEIELSVLKRQCLNGRIDELSKVQSEVKAWTEQRNCEVHNVNWQFSTTDARIKLKLLYPEVK</sequence>
<evidence type="ECO:0000313" key="3">
    <source>
        <dbReference type="Proteomes" id="UP000733611"/>
    </source>
</evidence>
<dbReference type="InterPro" id="IPR038717">
    <property type="entry name" value="Tc1-like_DDE_dom"/>
</dbReference>